<feature type="compositionally biased region" description="Polar residues" evidence="8">
    <location>
        <begin position="79"/>
        <end position="103"/>
    </location>
</feature>
<dbReference type="Pfam" id="PF00046">
    <property type="entry name" value="Homeodomain"/>
    <property type="match status" value="1"/>
</dbReference>
<dbReference type="PANTHER" id="PTHR24332:SF15">
    <property type="entry name" value="HOMEOBOX PROTEIN CDX-4"/>
    <property type="match status" value="1"/>
</dbReference>
<dbReference type="GO" id="GO:0009948">
    <property type="term" value="P:anterior/posterior axis specification"/>
    <property type="evidence" value="ECO:0007669"/>
    <property type="project" value="TreeGrafter"/>
</dbReference>
<dbReference type="GO" id="GO:0005634">
    <property type="term" value="C:nucleus"/>
    <property type="evidence" value="ECO:0007669"/>
    <property type="project" value="UniProtKB-SubCell"/>
</dbReference>
<dbReference type="AlphaFoldDB" id="A0A670Z199"/>
<feature type="region of interest" description="Disordered" evidence="8">
    <location>
        <begin position="224"/>
        <end position="247"/>
    </location>
</feature>
<dbReference type="Gene3D" id="1.10.10.60">
    <property type="entry name" value="Homeodomain-like"/>
    <property type="match status" value="1"/>
</dbReference>
<dbReference type="GO" id="GO:0009887">
    <property type="term" value="P:animal organ morphogenesis"/>
    <property type="evidence" value="ECO:0007669"/>
    <property type="project" value="TreeGrafter"/>
</dbReference>
<gene>
    <name evidence="10" type="primary">CDX4</name>
</gene>
<reference evidence="10" key="2">
    <citation type="submission" date="2025-09" db="UniProtKB">
        <authorList>
            <consortium name="Ensembl"/>
        </authorList>
    </citation>
    <scope>IDENTIFICATION</scope>
</reference>
<reference evidence="10" key="1">
    <citation type="submission" date="2025-08" db="UniProtKB">
        <authorList>
            <consortium name="Ensembl"/>
        </authorList>
    </citation>
    <scope>IDENTIFICATION</scope>
</reference>
<evidence type="ECO:0000256" key="7">
    <source>
        <dbReference type="RuleBase" id="RU000682"/>
    </source>
</evidence>
<keyword evidence="5 6" id="KW-0539">Nucleus</keyword>
<evidence type="ECO:0000256" key="2">
    <source>
        <dbReference type="ARBA" id="ARBA00010341"/>
    </source>
</evidence>
<comment type="subcellular location">
    <subcellularLocation>
        <location evidence="1 6 7">Nucleus</location>
    </subcellularLocation>
</comment>
<dbReference type="SMART" id="SM00389">
    <property type="entry name" value="HOX"/>
    <property type="match status" value="1"/>
</dbReference>
<dbReference type="PRINTS" id="PR00024">
    <property type="entry name" value="HOMEOBOX"/>
</dbReference>
<dbReference type="InterPro" id="IPR006820">
    <property type="entry name" value="Caudal_activation_dom"/>
</dbReference>
<evidence type="ECO:0000256" key="1">
    <source>
        <dbReference type="ARBA" id="ARBA00004123"/>
    </source>
</evidence>
<organism evidence="10 11">
    <name type="scientific">Pseudonaja textilis</name>
    <name type="common">Eastern brown snake</name>
    <dbReference type="NCBI Taxonomy" id="8673"/>
    <lineage>
        <taxon>Eukaryota</taxon>
        <taxon>Metazoa</taxon>
        <taxon>Chordata</taxon>
        <taxon>Craniata</taxon>
        <taxon>Vertebrata</taxon>
        <taxon>Euteleostomi</taxon>
        <taxon>Lepidosauria</taxon>
        <taxon>Squamata</taxon>
        <taxon>Bifurcata</taxon>
        <taxon>Unidentata</taxon>
        <taxon>Episquamata</taxon>
        <taxon>Toxicofera</taxon>
        <taxon>Serpentes</taxon>
        <taxon>Colubroidea</taxon>
        <taxon>Elapidae</taxon>
        <taxon>Hydrophiinae</taxon>
        <taxon>Pseudonaja</taxon>
    </lineage>
</organism>
<dbReference type="GO" id="GO:0000981">
    <property type="term" value="F:DNA-binding transcription factor activity, RNA polymerase II-specific"/>
    <property type="evidence" value="ECO:0007669"/>
    <property type="project" value="InterPro"/>
</dbReference>
<keyword evidence="11" id="KW-1185">Reference proteome</keyword>
<feature type="domain" description="Homeobox" evidence="9">
    <location>
        <begin position="153"/>
        <end position="213"/>
    </location>
</feature>
<feature type="region of interest" description="Disordered" evidence="8">
    <location>
        <begin position="77"/>
        <end position="103"/>
    </location>
</feature>
<evidence type="ECO:0000256" key="6">
    <source>
        <dbReference type="PROSITE-ProRule" id="PRU00108"/>
    </source>
</evidence>
<feature type="DNA-binding region" description="Homeobox" evidence="6">
    <location>
        <begin position="155"/>
        <end position="214"/>
    </location>
</feature>
<dbReference type="PROSITE" id="PS00027">
    <property type="entry name" value="HOMEOBOX_1"/>
    <property type="match status" value="1"/>
</dbReference>
<dbReference type="PANTHER" id="PTHR24332">
    <property type="entry name" value="HOMEOBOX PROTEIN CDX"/>
    <property type="match status" value="1"/>
</dbReference>
<dbReference type="InterPro" id="IPR047152">
    <property type="entry name" value="Caudal_homeobox"/>
</dbReference>
<dbReference type="GeneTree" id="ENSGT00940000165070"/>
<dbReference type="SUPFAM" id="SSF46689">
    <property type="entry name" value="Homeodomain-like"/>
    <property type="match status" value="1"/>
</dbReference>
<dbReference type="Pfam" id="PF04731">
    <property type="entry name" value="Caudal_act"/>
    <property type="match status" value="1"/>
</dbReference>
<dbReference type="PROSITE" id="PS50071">
    <property type="entry name" value="HOMEOBOX_2"/>
    <property type="match status" value="1"/>
</dbReference>
<keyword evidence="4 6" id="KW-0371">Homeobox</keyword>
<keyword evidence="3 6" id="KW-0238">DNA-binding</keyword>
<dbReference type="InterPro" id="IPR020479">
    <property type="entry name" value="HD_metazoa"/>
</dbReference>
<evidence type="ECO:0000256" key="3">
    <source>
        <dbReference type="ARBA" id="ARBA00023125"/>
    </source>
</evidence>
<evidence type="ECO:0000256" key="4">
    <source>
        <dbReference type="ARBA" id="ARBA00023155"/>
    </source>
</evidence>
<dbReference type="GO" id="GO:0000977">
    <property type="term" value="F:RNA polymerase II transcription regulatory region sequence-specific DNA binding"/>
    <property type="evidence" value="ECO:0007669"/>
    <property type="project" value="TreeGrafter"/>
</dbReference>
<name>A0A670Z199_PSETE</name>
<dbReference type="FunFam" id="1.10.10.60:FF:000089">
    <property type="entry name" value="Caudal type homeobox 4"/>
    <property type="match status" value="1"/>
</dbReference>
<sequence length="278" mass="31456">MNFIFVSYILEKEARMYPGSVRCNGSSNLPAQNFPSATPYADYIGYHHPQSMENRGQPSGTWGAPYGLPREDWSAYGPGTSNTITSTQINRSSPGQVSFSSADYSSLNPAGSLTLPSLDTMNSEANSPPLSQRHSSYEWMRKTVQSTSTGKTRTREKYRVVYTDHQRLELEKEFHYNRYITIRRKSELAANLRLSERQVKIWFQNRRAKERKLMKKKMTSFPPKLGGHTSILDKGSCGTEGGGQTRSSRLQSCAGWRQREWLEQKASPASVLVVLHFV</sequence>
<accession>A0A670Z199</accession>
<evidence type="ECO:0000313" key="11">
    <source>
        <dbReference type="Proteomes" id="UP000472273"/>
    </source>
</evidence>
<dbReference type="InterPro" id="IPR009057">
    <property type="entry name" value="Homeodomain-like_sf"/>
</dbReference>
<protein>
    <submittedName>
        <fullName evidence="10">Caudal type homeobox 4</fullName>
    </submittedName>
</protein>
<dbReference type="GO" id="GO:0030154">
    <property type="term" value="P:cell differentiation"/>
    <property type="evidence" value="ECO:0007669"/>
    <property type="project" value="TreeGrafter"/>
</dbReference>
<proteinExistence type="inferred from homology"/>
<evidence type="ECO:0000313" key="10">
    <source>
        <dbReference type="Ensembl" id="ENSPTXP00000014796.1"/>
    </source>
</evidence>
<dbReference type="InterPro" id="IPR001356">
    <property type="entry name" value="HD"/>
</dbReference>
<dbReference type="InterPro" id="IPR017970">
    <property type="entry name" value="Homeobox_CS"/>
</dbReference>
<comment type="similarity">
    <text evidence="2">Belongs to the Caudal homeobox family.</text>
</comment>
<evidence type="ECO:0000256" key="5">
    <source>
        <dbReference type="ARBA" id="ARBA00023242"/>
    </source>
</evidence>
<dbReference type="Proteomes" id="UP000472273">
    <property type="component" value="Unplaced"/>
</dbReference>
<dbReference type="CDD" id="cd00086">
    <property type="entry name" value="homeodomain"/>
    <property type="match status" value="1"/>
</dbReference>
<dbReference type="Ensembl" id="ENSPTXT00000015260.1">
    <property type="protein sequence ID" value="ENSPTXP00000014796.1"/>
    <property type="gene ID" value="ENSPTXG00000010232.1"/>
</dbReference>
<evidence type="ECO:0000256" key="8">
    <source>
        <dbReference type="SAM" id="MobiDB-lite"/>
    </source>
</evidence>
<evidence type="ECO:0000259" key="9">
    <source>
        <dbReference type="PROSITE" id="PS50071"/>
    </source>
</evidence>